<dbReference type="AlphaFoldDB" id="A0A2I0B3B9"/>
<evidence type="ECO:0000256" key="3">
    <source>
        <dbReference type="PROSITE-ProRule" id="PRU00023"/>
    </source>
</evidence>
<dbReference type="SUPFAM" id="SSF48403">
    <property type="entry name" value="Ankyrin repeat"/>
    <property type="match status" value="1"/>
</dbReference>
<protein>
    <submittedName>
        <fullName evidence="4">Potassium channel AKT1</fullName>
    </submittedName>
</protein>
<name>A0A2I0B3B9_9ASPA</name>
<dbReference type="InterPro" id="IPR036770">
    <property type="entry name" value="Ankyrin_rpt-contain_sf"/>
</dbReference>
<proteinExistence type="predicted"/>
<dbReference type="EMBL" id="KZ451918">
    <property type="protein sequence ID" value="PKA62290.1"/>
    <property type="molecule type" value="Genomic_DNA"/>
</dbReference>
<dbReference type="STRING" id="1088818.A0A2I0B3B9"/>
<sequence>MDKLIKVEGAEVELYFRPPERCAASFKITSLIHTMPVAVQLTTTRPGPYSFSPATVALLLPLSTTVFTLALLPTAAPPLVSPPDSLIVTSALTPTLRRATSAALHRFFSRPALFLFRDASLPIHLVGPHVLRSLFLPPISSLQRDLLLLRVISSCSPDELSAALPLAAAAAGGATAVSALLSAGADPNARRGGAEGKSAISLAVSAGSVKAVEALIESGAADRPFHEAASGNRTDLILLLAESGSAPGWGDLVDGDGRTPVHTAAGEGSLEALRLCLSSGGGDPDRPDSRGWTPLHHAAAGGHLITAELLINSSAFDPRHALTLTGRGKKQRTPLDLAMEEGHTHLYDLLRPGGEVIRSVRHGGQVAEAVRKAGGPGERDQNGWTALHVAAFRGRMEAVMDLVDAGAELEAADGAGYTPLRCAVEAGRAEVALWLVGRGARAGLKGLNKAKGGSFSGFVAAPVWESCAAAVSAAISANEKCRTEL</sequence>
<evidence type="ECO:0000256" key="1">
    <source>
        <dbReference type="ARBA" id="ARBA00022737"/>
    </source>
</evidence>
<dbReference type="Gene3D" id="1.25.40.20">
    <property type="entry name" value="Ankyrin repeat-containing domain"/>
    <property type="match status" value="4"/>
</dbReference>
<dbReference type="SMART" id="SM00248">
    <property type="entry name" value="ANK"/>
    <property type="match status" value="7"/>
</dbReference>
<organism evidence="4 5">
    <name type="scientific">Apostasia shenzhenica</name>
    <dbReference type="NCBI Taxonomy" id="1088818"/>
    <lineage>
        <taxon>Eukaryota</taxon>
        <taxon>Viridiplantae</taxon>
        <taxon>Streptophyta</taxon>
        <taxon>Embryophyta</taxon>
        <taxon>Tracheophyta</taxon>
        <taxon>Spermatophyta</taxon>
        <taxon>Magnoliopsida</taxon>
        <taxon>Liliopsida</taxon>
        <taxon>Asparagales</taxon>
        <taxon>Orchidaceae</taxon>
        <taxon>Apostasioideae</taxon>
        <taxon>Apostasia</taxon>
    </lineage>
</organism>
<evidence type="ECO:0000313" key="5">
    <source>
        <dbReference type="Proteomes" id="UP000236161"/>
    </source>
</evidence>
<evidence type="ECO:0000256" key="2">
    <source>
        <dbReference type="ARBA" id="ARBA00023043"/>
    </source>
</evidence>
<keyword evidence="1" id="KW-0677">Repeat</keyword>
<keyword evidence="2 3" id="KW-0040">ANK repeat</keyword>
<dbReference type="PROSITE" id="PS50088">
    <property type="entry name" value="ANK_REPEAT"/>
    <property type="match status" value="4"/>
</dbReference>
<reference evidence="4 5" key="1">
    <citation type="journal article" date="2017" name="Nature">
        <title>The Apostasia genome and the evolution of orchids.</title>
        <authorList>
            <person name="Zhang G.Q."/>
            <person name="Liu K.W."/>
            <person name="Li Z."/>
            <person name="Lohaus R."/>
            <person name="Hsiao Y.Y."/>
            <person name="Niu S.C."/>
            <person name="Wang J.Y."/>
            <person name="Lin Y.C."/>
            <person name="Xu Q."/>
            <person name="Chen L.J."/>
            <person name="Yoshida K."/>
            <person name="Fujiwara S."/>
            <person name="Wang Z.W."/>
            <person name="Zhang Y.Q."/>
            <person name="Mitsuda N."/>
            <person name="Wang M."/>
            <person name="Liu G.H."/>
            <person name="Pecoraro L."/>
            <person name="Huang H.X."/>
            <person name="Xiao X.J."/>
            <person name="Lin M."/>
            <person name="Wu X.Y."/>
            <person name="Wu W.L."/>
            <person name="Chen Y.Y."/>
            <person name="Chang S.B."/>
            <person name="Sakamoto S."/>
            <person name="Ohme-Takagi M."/>
            <person name="Yagi M."/>
            <person name="Zeng S.J."/>
            <person name="Shen C.Y."/>
            <person name="Yeh C.M."/>
            <person name="Luo Y.B."/>
            <person name="Tsai W.C."/>
            <person name="Van de Peer Y."/>
            <person name="Liu Z.J."/>
        </authorList>
    </citation>
    <scope>NUCLEOTIDE SEQUENCE [LARGE SCALE GENOMIC DNA]</scope>
    <source>
        <strain evidence="5">cv. Shenzhen</strain>
        <tissue evidence="4">Stem</tissue>
    </source>
</reference>
<feature type="repeat" description="ANK" evidence="3">
    <location>
        <begin position="256"/>
        <end position="289"/>
    </location>
</feature>
<accession>A0A2I0B3B9</accession>
<keyword evidence="5" id="KW-1185">Reference proteome</keyword>
<dbReference type="Proteomes" id="UP000236161">
    <property type="component" value="Unassembled WGS sequence"/>
</dbReference>
<evidence type="ECO:0000313" key="4">
    <source>
        <dbReference type="EMBL" id="PKA62290.1"/>
    </source>
</evidence>
<keyword evidence="4" id="KW-0813">Transport</keyword>
<feature type="repeat" description="ANK" evidence="3">
    <location>
        <begin position="290"/>
        <end position="315"/>
    </location>
</feature>
<dbReference type="PANTHER" id="PTHR24198">
    <property type="entry name" value="ANKYRIN REPEAT AND PROTEIN KINASE DOMAIN-CONTAINING PROTEIN"/>
    <property type="match status" value="1"/>
</dbReference>
<keyword evidence="4" id="KW-0407">Ion channel</keyword>
<dbReference type="PROSITE" id="PS50297">
    <property type="entry name" value="ANK_REP_REGION"/>
    <property type="match status" value="4"/>
</dbReference>
<keyword evidence="4" id="KW-0406">Ion transport</keyword>
<dbReference type="InterPro" id="IPR002110">
    <property type="entry name" value="Ankyrin_rpt"/>
</dbReference>
<dbReference type="PANTHER" id="PTHR24198:SF165">
    <property type="entry name" value="ANKYRIN REPEAT-CONTAINING PROTEIN-RELATED"/>
    <property type="match status" value="1"/>
</dbReference>
<dbReference type="OrthoDB" id="194358at2759"/>
<feature type="repeat" description="ANK" evidence="3">
    <location>
        <begin position="195"/>
        <end position="220"/>
    </location>
</feature>
<dbReference type="GO" id="GO:0034220">
    <property type="term" value="P:monoatomic ion transmembrane transport"/>
    <property type="evidence" value="ECO:0007669"/>
    <property type="project" value="UniProtKB-KW"/>
</dbReference>
<dbReference type="Pfam" id="PF12796">
    <property type="entry name" value="Ank_2"/>
    <property type="match status" value="2"/>
</dbReference>
<feature type="repeat" description="ANK" evidence="3">
    <location>
        <begin position="382"/>
        <end position="414"/>
    </location>
</feature>
<gene>
    <name evidence="4" type="primary">AKT1</name>
    <name evidence="4" type="ORF">AXF42_Ash016082</name>
</gene>